<reference evidence="2" key="1">
    <citation type="submission" date="2008-01" db="EMBL/GenBank/DDBJ databases">
        <title>Complete sequence of Shewanella halifaxensis HAW-EB4.</title>
        <authorList>
            <consortium name="US DOE Joint Genome Institute"/>
            <person name="Copeland A."/>
            <person name="Lucas S."/>
            <person name="Lapidus A."/>
            <person name="Glavina del Rio T."/>
            <person name="Dalin E."/>
            <person name="Tice H."/>
            <person name="Bruce D."/>
            <person name="Goodwin L."/>
            <person name="Pitluck S."/>
            <person name="Sims D."/>
            <person name="Brettin T."/>
            <person name="Detter J.C."/>
            <person name="Han C."/>
            <person name="Kuske C.R."/>
            <person name="Schmutz J."/>
            <person name="Larimer F."/>
            <person name="Land M."/>
            <person name="Hauser L."/>
            <person name="Kyrpides N."/>
            <person name="Kim E."/>
            <person name="Zhao J.-S."/>
            <person name="Richardson P."/>
        </authorList>
    </citation>
    <scope>NUCLEOTIDE SEQUENCE [LARGE SCALE GENOMIC DNA]</scope>
    <source>
        <strain evidence="2">HAW-EB4</strain>
    </source>
</reference>
<dbReference type="AlphaFoldDB" id="B0TUJ6"/>
<feature type="domain" description="DUF4113" evidence="1">
    <location>
        <begin position="17"/>
        <end position="47"/>
    </location>
</feature>
<proteinExistence type="predicted"/>
<protein>
    <recommendedName>
        <fullName evidence="1">DUF4113 domain-containing protein</fullName>
    </recommendedName>
</protein>
<dbReference type="STRING" id="458817.Shal_2165"/>
<keyword evidence="3" id="KW-1185">Reference proteome</keyword>
<dbReference type="Pfam" id="PF13438">
    <property type="entry name" value="DUF4113"/>
    <property type="match status" value="1"/>
</dbReference>
<gene>
    <name evidence="2" type="ordered locus">Shal_2165</name>
</gene>
<dbReference type="HOGENOM" id="CLU_3122604_0_0_6"/>
<name>B0TUJ6_SHEHH</name>
<evidence type="ECO:0000313" key="2">
    <source>
        <dbReference type="EMBL" id="ABZ76724.1"/>
    </source>
</evidence>
<sequence>MFDKWPAFAKNWKRALIKMAKWISLKWGMRREMLTPQYTTRWKDIPLIKC</sequence>
<evidence type="ECO:0000313" key="3">
    <source>
        <dbReference type="Proteomes" id="UP000001317"/>
    </source>
</evidence>
<dbReference type="EMBL" id="CP000931">
    <property type="protein sequence ID" value="ABZ76724.1"/>
    <property type="molecule type" value="Genomic_DNA"/>
</dbReference>
<accession>B0TUJ6</accession>
<evidence type="ECO:0000259" key="1">
    <source>
        <dbReference type="Pfam" id="PF13438"/>
    </source>
</evidence>
<dbReference type="InterPro" id="IPR025188">
    <property type="entry name" value="DUF4113"/>
</dbReference>
<organism evidence="2 3">
    <name type="scientific">Shewanella halifaxensis (strain HAW-EB4)</name>
    <dbReference type="NCBI Taxonomy" id="458817"/>
    <lineage>
        <taxon>Bacteria</taxon>
        <taxon>Pseudomonadati</taxon>
        <taxon>Pseudomonadota</taxon>
        <taxon>Gammaproteobacteria</taxon>
        <taxon>Alteromonadales</taxon>
        <taxon>Shewanellaceae</taxon>
        <taxon>Shewanella</taxon>
    </lineage>
</organism>
<dbReference type="KEGG" id="shl:Shal_2165"/>
<dbReference type="Proteomes" id="UP000001317">
    <property type="component" value="Chromosome"/>
</dbReference>